<sequence>MPIQADPAIDPGTFALEVKDASDRELEELMRGSRRTPVLTAVFRGMPDVFRADRAGSLHAVVHWHVGHPGGGPEDVWEVEVRDRRCEVRPGTTAEPRLRLTLDAVNFIKMTTGNAQAWTLFLRGRLKARGDLGLAKTFPRLFEVPRV</sequence>
<name>A0A919MAH1_9ACTN</name>
<evidence type="ECO:0000259" key="1">
    <source>
        <dbReference type="Pfam" id="PF02036"/>
    </source>
</evidence>
<comment type="caution">
    <text evidence="2">The sequence shown here is derived from an EMBL/GenBank/DDBJ whole genome shotgun (WGS) entry which is preliminary data.</text>
</comment>
<gene>
    <name evidence="2" type="ORF">Acy02nite_84040</name>
</gene>
<dbReference type="Gene3D" id="3.30.1050.10">
    <property type="entry name" value="SCP2 sterol-binding domain"/>
    <property type="match status" value="1"/>
</dbReference>
<dbReference type="Proteomes" id="UP000619479">
    <property type="component" value="Unassembled WGS sequence"/>
</dbReference>
<dbReference type="RefSeq" id="WP_203754453.1">
    <property type="nucleotide sequence ID" value="NZ_BAAAUC010000014.1"/>
</dbReference>
<dbReference type="InterPro" id="IPR003033">
    <property type="entry name" value="SCP2_sterol-bd_dom"/>
</dbReference>
<dbReference type="SUPFAM" id="SSF55718">
    <property type="entry name" value="SCP-like"/>
    <property type="match status" value="1"/>
</dbReference>
<keyword evidence="3" id="KW-1185">Reference proteome</keyword>
<evidence type="ECO:0000313" key="2">
    <source>
        <dbReference type="EMBL" id="GID70523.1"/>
    </source>
</evidence>
<evidence type="ECO:0000313" key="3">
    <source>
        <dbReference type="Proteomes" id="UP000619479"/>
    </source>
</evidence>
<proteinExistence type="predicted"/>
<reference evidence="2" key="1">
    <citation type="submission" date="2021-01" db="EMBL/GenBank/DDBJ databases">
        <title>Whole genome shotgun sequence of Actinoplanes cyaneus NBRC 14990.</title>
        <authorList>
            <person name="Komaki H."/>
            <person name="Tamura T."/>
        </authorList>
    </citation>
    <scope>NUCLEOTIDE SEQUENCE</scope>
    <source>
        <strain evidence="2">NBRC 14990</strain>
    </source>
</reference>
<dbReference type="InterPro" id="IPR036527">
    <property type="entry name" value="SCP2_sterol-bd_dom_sf"/>
</dbReference>
<dbReference type="AlphaFoldDB" id="A0A919MAH1"/>
<accession>A0A919MAH1</accession>
<protein>
    <recommendedName>
        <fullName evidence="1">SCP2 domain-containing protein</fullName>
    </recommendedName>
</protein>
<feature type="domain" description="SCP2" evidence="1">
    <location>
        <begin position="52"/>
        <end position="142"/>
    </location>
</feature>
<dbReference type="EMBL" id="BOMH01000076">
    <property type="protein sequence ID" value="GID70523.1"/>
    <property type="molecule type" value="Genomic_DNA"/>
</dbReference>
<dbReference type="Pfam" id="PF02036">
    <property type="entry name" value="SCP2"/>
    <property type="match status" value="1"/>
</dbReference>
<organism evidence="2 3">
    <name type="scientific">Actinoplanes cyaneus</name>
    <dbReference type="NCBI Taxonomy" id="52696"/>
    <lineage>
        <taxon>Bacteria</taxon>
        <taxon>Bacillati</taxon>
        <taxon>Actinomycetota</taxon>
        <taxon>Actinomycetes</taxon>
        <taxon>Micromonosporales</taxon>
        <taxon>Micromonosporaceae</taxon>
        <taxon>Actinoplanes</taxon>
    </lineage>
</organism>